<reference evidence="4 5" key="1">
    <citation type="submission" date="2016-12" db="EMBL/GenBank/DDBJ databases">
        <title>Draft genome sequence of Fusarium oxysporum causing rot on Narcissus.</title>
        <authorList>
            <person name="Armitage A.D."/>
            <person name="Taylor A."/>
            <person name="Clarkson J.P."/>
            <person name="Harrison R.J."/>
            <person name="Jackson A.C."/>
        </authorList>
    </citation>
    <scope>NUCLEOTIDE SEQUENCE [LARGE SCALE GENOMIC DNA]</scope>
    <source>
        <strain evidence="4 5">N139</strain>
    </source>
</reference>
<keyword evidence="3" id="KW-0472">Membrane</keyword>
<dbReference type="GO" id="GO:0016020">
    <property type="term" value="C:membrane"/>
    <property type="evidence" value="ECO:0007669"/>
    <property type="project" value="InterPro"/>
</dbReference>
<gene>
    <name evidence="4" type="ORF">BFJ63_vAg10143</name>
</gene>
<dbReference type="InterPro" id="IPR036640">
    <property type="entry name" value="ABC1_TM_sf"/>
</dbReference>
<keyword evidence="2" id="KW-1133">Transmembrane helix</keyword>
<dbReference type="EMBL" id="MQTW01000081">
    <property type="protein sequence ID" value="RYC87011.1"/>
    <property type="molecule type" value="Genomic_DNA"/>
</dbReference>
<protein>
    <submittedName>
        <fullName evidence="4">Uncharacterized protein</fullName>
    </submittedName>
</protein>
<proteinExistence type="predicted"/>
<evidence type="ECO:0000256" key="1">
    <source>
        <dbReference type="ARBA" id="ARBA00022692"/>
    </source>
</evidence>
<dbReference type="GO" id="GO:0005524">
    <property type="term" value="F:ATP binding"/>
    <property type="evidence" value="ECO:0007669"/>
    <property type="project" value="InterPro"/>
</dbReference>
<evidence type="ECO:0000256" key="3">
    <source>
        <dbReference type="ARBA" id="ARBA00023136"/>
    </source>
</evidence>
<organism evidence="4 5">
    <name type="scientific">Fusarium oxysporum f. sp. narcissi</name>
    <dbReference type="NCBI Taxonomy" id="451672"/>
    <lineage>
        <taxon>Eukaryota</taxon>
        <taxon>Fungi</taxon>
        <taxon>Dikarya</taxon>
        <taxon>Ascomycota</taxon>
        <taxon>Pezizomycotina</taxon>
        <taxon>Sordariomycetes</taxon>
        <taxon>Hypocreomycetidae</taxon>
        <taxon>Hypocreales</taxon>
        <taxon>Nectriaceae</taxon>
        <taxon>Fusarium</taxon>
        <taxon>Fusarium oxysporum species complex</taxon>
    </lineage>
</organism>
<keyword evidence="1" id="KW-0812">Transmembrane</keyword>
<dbReference type="AlphaFoldDB" id="A0A4Q2VL06"/>
<evidence type="ECO:0000313" key="5">
    <source>
        <dbReference type="Proteomes" id="UP000290540"/>
    </source>
</evidence>
<dbReference type="Gene3D" id="1.20.1560.10">
    <property type="entry name" value="ABC transporter type 1, transmembrane domain"/>
    <property type="match status" value="1"/>
</dbReference>
<dbReference type="Proteomes" id="UP000290540">
    <property type="component" value="Unassembled WGS sequence"/>
</dbReference>
<sequence length="74" mass="8316">MVVGIGFSIGVDAQIEFKIMKLYSAANSLAEDVIGSVRNVHAFWMRPRLVQKHDNYLTQARKLGDKKSPVWGLI</sequence>
<name>A0A4Q2VL06_FUSOX</name>
<evidence type="ECO:0000313" key="4">
    <source>
        <dbReference type="EMBL" id="RYC87011.1"/>
    </source>
</evidence>
<comment type="caution">
    <text evidence="4">The sequence shown here is derived from an EMBL/GenBank/DDBJ whole genome shotgun (WGS) entry which is preliminary data.</text>
</comment>
<evidence type="ECO:0000256" key="2">
    <source>
        <dbReference type="ARBA" id="ARBA00022989"/>
    </source>
</evidence>
<accession>A0A4Q2VL06</accession>